<keyword evidence="2" id="KW-1003">Cell membrane</keyword>
<evidence type="ECO:0000256" key="3">
    <source>
        <dbReference type="ARBA" id="ARBA00022692"/>
    </source>
</evidence>
<comment type="subcellular location">
    <subcellularLocation>
        <location evidence="1 6">Cell membrane</location>
        <topology evidence="1 6">Multi-pass membrane protein</topology>
    </subcellularLocation>
</comment>
<comment type="function">
    <text evidence="6">Catalyzes the transfer of a lysyl group from L-lysyl-tRNA(Lys) to membrane-bound phosphatidylglycerol (PG), which produces lysylphosphatidylglycerol (LPG), a major component of the bacterial membrane with a positive net charge. LPG synthesis contributes to bacterial virulence as it is involved in the resistance mechanism against cationic antimicrobial peptides (CAMP) produces by the host's immune system (defensins, cathelicidins) and by the competing microorganisms.</text>
</comment>
<keyword evidence="4 6" id="KW-1133">Transmembrane helix</keyword>
<proteinExistence type="inferred from homology"/>
<feature type="transmembrane region" description="Helical" evidence="6">
    <location>
        <begin position="7"/>
        <end position="24"/>
    </location>
</feature>
<dbReference type="AlphaFoldDB" id="A0A5A5TZ36"/>
<comment type="catalytic activity">
    <reaction evidence="6">
        <text>L-lysyl-tRNA(Lys) + a 1,2-diacyl-sn-glycero-3-phospho-(1'-sn-glycerol) = a 1,2-diacyl-sn-glycero-3-phospho-1'-(3'-O-L-lysyl)-sn-glycerol + tRNA(Lys)</text>
        <dbReference type="Rhea" id="RHEA:10668"/>
        <dbReference type="Rhea" id="RHEA-COMP:9696"/>
        <dbReference type="Rhea" id="RHEA-COMP:9697"/>
        <dbReference type="ChEBI" id="CHEBI:64716"/>
        <dbReference type="ChEBI" id="CHEBI:75792"/>
        <dbReference type="ChEBI" id="CHEBI:78442"/>
        <dbReference type="ChEBI" id="CHEBI:78529"/>
        <dbReference type="EC" id="2.3.2.3"/>
    </reaction>
</comment>
<dbReference type="PANTHER" id="PTHR37693">
    <property type="entry name" value="PHOSPHATIDYLGLYCEROL LYSYLTRANSFERASE"/>
    <property type="match status" value="1"/>
</dbReference>
<feature type="transmembrane region" description="Helical" evidence="6">
    <location>
        <begin position="309"/>
        <end position="334"/>
    </location>
</feature>
<dbReference type="EMBL" id="BJJW01000001">
    <property type="protein sequence ID" value="GDZ82833.1"/>
    <property type="molecule type" value="Genomic_DNA"/>
</dbReference>
<evidence type="ECO:0000313" key="8">
    <source>
        <dbReference type="Proteomes" id="UP000323274"/>
    </source>
</evidence>
<dbReference type="GO" id="GO:0046677">
    <property type="term" value="P:response to antibiotic"/>
    <property type="evidence" value="ECO:0007669"/>
    <property type="project" value="UniProtKB-KW"/>
</dbReference>
<evidence type="ECO:0000256" key="5">
    <source>
        <dbReference type="ARBA" id="ARBA00023136"/>
    </source>
</evidence>
<evidence type="ECO:0000256" key="4">
    <source>
        <dbReference type="ARBA" id="ARBA00022989"/>
    </source>
</evidence>
<evidence type="ECO:0000256" key="6">
    <source>
        <dbReference type="RuleBase" id="RU363042"/>
    </source>
</evidence>
<name>A0A5A5TZ36_LEUCI</name>
<keyword evidence="6 7" id="KW-0808">Transferase</keyword>
<sequence length="352" mass="39794">MSRRDKISAVIVIVLTAVVVYFLTNELRGKGEQLKLALQHLDWRWLFLGLLMMIISFFLESAATYAMLNQADRKKTSVVALLRVPLLNQLGTGVTPFATGGQPAQLYGLTRSGVEAGRALSVILMKFLVYQVVVVVCFVIGYFAAEHFIYAQVDPTFATFIPFAIAIHAVVIVGIALVMFWPALTIRIVDMVSPLFKRFMSEVRYRRLIRTVKQKIDNFHQESRRVISSWESLLGGTFFTTLQLIVFYMIPYFVIRAFGYSETNPWLIVTMNIMIVMVISLFPIPGGVGGAELSFQLLFSPFVKNPATLILVILIWRLITYYFGLFAGIVAYMIPARHVTRSNHEDTKKSPD</sequence>
<dbReference type="RefSeq" id="WP_004905156.1">
    <property type="nucleotide sequence ID" value="NZ_BJJW01000001.1"/>
</dbReference>
<organism evidence="7 8">
    <name type="scientific">Leuconostoc citreum</name>
    <dbReference type="NCBI Taxonomy" id="33964"/>
    <lineage>
        <taxon>Bacteria</taxon>
        <taxon>Bacillati</taxon>
        <taxon>Bacillota</taxon>
        <taxon>Bacilli</taxon>
        <taxon>Lactobacillales</taxon>
        <taxon>Lactobacillaceae</taxon>
        <taxon>Leuconostoc</taxon>
    </lineage>
</organism>
<dbReference type="GO" id="GO:0006629">
    <property type="term" value="P:lipid metabolic process"/>
    <property type="evidence" value="ECO:0007669"/>
    <property type="project" value="UniProtKB-KW"/>
</dbReference>
<feature type="transmembrane region" description="Helical" evidence="6">
    <location>
        <begin position="127"/>
        <end position="145"/>
    </location>
</feature>
<keyword evidence="6" id="KW-0046">Antibiotic resistance</keyword>
<gene>
    <name evidence="7" type="primary">mprF_2</name>
    <name evidence="6" type="synonym">mprF</name>
    <name evidence="7" type="ORF">LCIT_00750</name>
</gene>
<protein>
    <recommendedName>
        <fullName evidence="6">Phosphatidylglycerol lysyltransferase</fullName>
        <ecNumber evidence="6">2.3.2.3</ecNumber>
    </recommendedName>
    <alternativeName>
        <fullName evidence="6">Lysylphosphatidylglycerol synthase</fullName>
    </alternativeName>
</protein>
<dbReference type="Pfam" id="PF03706">
    <property type="entry name" value="LPG_synthase_TM"/>
    <property type="match status" value="1"/>
</dbReference>
<evidence type="ECO:0000313" key="7">
    <source>
        <dbReference type="EMBL" id="GDZ82833.1"/>
    </source>
</evidence>
<evidence type="ECO:0000256" key="2">
    <source>
        <dbReference type="ARBA" id="ARBA00022475"/>
    </source>
</evidence>
<evidence type="ECO:0000256" key="1">
    <source>
        <dbReference type="ARBA" id="ARBA00004651"/>
    </source>
</evidence>
<comment type="similarity">
    <text evidence="6">Belongs to the LPG synthase family.</text>
</comment>
<feature type="transmembrane region" description="Helical" evidence="6">
    <location>
        <begin position="44"/>
        <end position="68"/>
    </location>
</feature>
<dbReference type="OMA" id="MKFIIYQ"/>
<feature type="transmembrane region" description="Helical" evidence="6">
    <location>
        <begin position="233"/>
        <end position="254"/>
    </location>
</feature>
<dbReference type="GeneID" id="61102691"/>
<dbReference type="GO" id="GO:0005886">
    <property type="term" value="C:plasma membrane"/>
    <property type="evidence" value="ECO:0007669"/>
    <property type="project" value="UniProtKB-SubCell"/>
</dbReference>
<dbReference type="EC" id="2.3.2.3" evidence="6"/>
<feature type="transmembrane region" description="Helical" evidence="6">
    <location>
        <begin position="157"/>
        <end position="181"/>
    </location>
</feature>
<reference evidence="7 8" key="1">
    <citation type="submission" date="2019-04" db="EMBL/GenBank/DDBJ databases">
        <title>A pseudo-fructophilic Leuconostoc citreum strain F192-5 isolated from peel of satsuma mandarin: the first report for isolation and characterization of strain-dependent fructophilic-like characteristics.</title>
        <authorList>
            <person name="Maeno S."/>
            <person name="Tanizawa Y."/>
            <person name="Kajikawa A."/>
            <person name="Kanesaki Y."/>
            <person name="Kubota E."/>
            <person name="Arita M."/>
            <person name="Leon D."/>
            <person name="Endo A."/>
        </authorList>
    </citation>
    <scope>NUCLEOTIDE SEQUENCE [LARGE SCALE GENOMIC DNA]</scope>
    <source>
        <strain evidence="7 8">F192-5</strain>
    </source>
</reference>
<keyword evidence="3 6" id="KW-0812">Transmembrane</keyword>
<dbReference type="InterPro" id="IPR022791">
    <property type="entry name" value="L-PG_synthase/AglD"/>
</dbReference>
<keyword evidence="6" id="KW-0443">Lipid metabolism</keyword>
<accession>A0A5A5TZ36</accession>
<comment type="caution">
    <text evidence="7">The sequence shown here is derived from an EMBL/GenBank/DDBJ whole genome shotgun (WGS) entry which is preliminary data.</text>
</comment>
<dbReference type="GO" id="GO:0050071">
    <property type="term" value="F:phosphatidylglycerol lysyltransferase activity"/>
    <property type="evidence" value="ECO:0007669"/>
    <property type="project" value="UniProtKB-EC"/>
</dbReference>
<dbReference type="PANTHER" id="PTHR37693:SF1">
    <property type="entry name" value="INTEGRAL MEMBRANE PROTEIN"/>
    <property type="match status" value="1"/>
</dbReference>
<keyword evidence="5 6" id="KW-0472">Membrane</keyword>
<dbReference type="NCBIfam" id="TIGR00374">
    <property type="entry name" value="flippase-like domain"/>
    <property type="match status" value="1"/>
</dbReference>
<feature type="transmembrane region" description="Helical" evidence="6">
    <location>
        <begin position="266"/>
        <end position="288"/>
    </location>
</feature>
<dbReference type="Proteomes" id="UP000323274">
    <property type="component" value="Unassembled WGS sequence"/>
</dbReference>